<accession>A0A7X8XYY7</accession>
<dbReference type="Proteomes" id="UP000585050">
    <property type="component" value="Unassembled WGS sequence"/>
</dbReference>
<keyword evidence="3" id="KW-1015">Disulfide bond</keyword>
<evidence type="ECO:0000256" key="5">
    <source>
        <dbReference type="SAM" id="SignalP"/>
    </source>
</evidence>
<dbReference type="EMBL" id="JABAIL010000014">
    <property type="protein sequence ID" value="NLR94667.1"/>
    <property type="molecule type" value="Genomic_DNA"/>
</dbReference>
<comment type="caution">
    <text evidence="7">The sequence shown here is derived from an EMBL/GenBank/DDBJ whole genome shotgun (WGS) entry which is preliminary data.</text>
</comment>
<feature type="signal peptide" evidence="5">
    <location>
        <begin position="1"/>
        <end position="21"/>
    </location>
</feature>
<dbReference type="NCBIfam" id="TIGR04183">
    <property type="entry name" value="Por_Secre_tail"/>
    <property type="match status" value="1"/>
</dbReference>
<dbReference type="SMART" id="SM00369">
    <property type="entry name" value="LRR_TYP"/>
    <property type="match status" value="2"/>
</dbReference>
<keyword evidence="2" id="KW-0677">Repeat</keyword>
<dbReference type="InterPro" id="IPR001611">
    <property type="entry name" value="Leu-rich_rpt"/>
</dbReference>
<dbReference type="SMART" id="SM00365">
    <property type="entry name" value="LRR_SD22"/>
    <property type="match status" value="5"/>
</dbReference>
<dbReference type="FunFam" id="3.80.10.10:FF:000041">
    <property type="entry name" value="LRR receptor-like serine/threonine-protein kinase ERECTA"/>
    <property type="match status" value="1"/>
</dbReference>
<evidence type="ECO:0000256" key="2">
    <source>
        <dbReference type="ARBA" id="ARBA00022737"/>
    </source>
</evidence>
<evidence type="ECO:0000313" key="7">
    <source>
        <dbReference type="EMBL" id="NLR94667.1"/>
    </source>
</evidence>
<organism evidence="7 8">
    <name type="scientific">Flammeovirga agarivorans</name>
    <dbReference type="NCBI Taxonomy" id="2726742"/>
    <lineage>
        <taxon>Bacteria</taxon>
        <taxon>Pseudomonadati</taxon>
        <taxon>Bacteroidota</taxon>
        <taxon>Cytophagia</taxon>
        <taxon>Cytophagales</taxon>
        <taxon>Flammeovirgaceae</taxon>
        <taxon>Flammeovirga</taxon>
    </lineage>
</organism>
<dbReference type="InterPro" id="IPR035914">
    <property type="entry name" value="Sperma_CUB_dom_sf"/>
</dbReference>
<evidence type="ECO:0000313" key="8">
    <source>
        <dbReference type="Proteomes" id="UP000585050"/>
    </source>
</evidence>
<evidence type="ECO:0000256" key="4">
    <source>
        <dbReference type="SAM" id="MobiDB-lite"/>
    </source>
</evidence>
<dbReference type="Gene3D" id="2.60.120.290">
    <property type="entry name" value="Spermadhesin, CUB domain"/>
    <property type="match status" value="1"/>
</dbReference>
<dbReference type="Gene3D" id="3.80.10.10">
    <property type="entry name" value="Ribonuclease Inhibitor"/>
    <property type="match status" value="2"/>
</dbReference>
<dbReference type="SMART" id="SM00042">
    <property type="entry name" value="CUB"/>
    <property type="match status" value="1"/>
</dbReference>
<reference evidence="7 8" key="1">
    <citation type="submission" date="2020-04" db="EMBL/GenBank/DDBJ databases">
        <title>Flammeovirga sp. SR4, a novel species isolated from seawater.</title>
        <authorList>
            <person name="Wang X."/>
        </authorList>
    </citation>
    <scope>NUCLEOTIDE SEQUENCE [LARGE SCALE GENOMIC DNA]</scope>
    <source>
        <strain evidence="7 8">SR4</strain>
    </source>
</reference>
<evidence type="ECO:0000256" key="3">
    <source>
        <dbReference type="ARBA" id="ARBA00023157"/>
    </source>
</evidence>
<dbReference type="PANTHER" id="PTHR48057">
    <property type="entry name" value="LEUCINE-RICH REPEAT SERINE/THREONINE-PROTEIN KINASE 1"/>
    <property type="match status" value="1"/>
</dbReference>
<dbReference type="PROSITE" id="PS51450">
    <property type="entry name" value="LRR"/>
    <property type="match status" value="2"/>
</dbReference>
<feature type="chain" id="PRO_5031084992" evidence="5">
    <location>
        <begin position="22"/>
        <end position="1169"/>
    </location>
</feature>
<dbReference type="InterPro" id="IPR052595">
    <property type="entry name" value="LRRC69/RLP"/>
</dbReference>
<dbReference type="SMART" id="SM00364">
    <property type="entry name" value="LRR_BAC"/>
    <property type="match status" value="2"/>
</dbReference>
<protein>
    <submittedName>
        <fullName evidence="7">T9SS type A sorting domain-containing protein</fullName>
    </submittedName>
</protein>
<gene>
    <name evidence="7" type="ORF">HGP29_25910</name>
</gene>
<name>A0A7X8XYY7_9BACT</name>
<dbReference type="PANTHER" id="PTHR48057:SF7">
    <property type="entry name" value="LEUCINE-RICH REPEAT SERINE_THREONINE-PROTEIN KINASE 1"/>
    <property type="match status" value="1"/>
</dbReference>
<proteinExistence type="predicted"/>
<keyword evidence="1" id="KW-0433">Leucine-rich repeat</keyword>
<dbReference type="Pfam" id="PF00431">
    <property type="entry name" value="CUB"/>
    <property type="match status" value="1"/>
</dbReference>
<dbReference type="InterPro" id="IPR000859">
    <property type="entry name" value="CUB_dom"/>
</dbReference>
<feature type="compositionally biased region" description="Acidic residues" evidence="4">
    <location>
        <begin position="1062"/>
        <end position="1073"/>
    </location>
</feature>
<evidence type="ECO:0000259" key="6">
    <source>
        <dbReference type="SMART" id="SM00042"/>
    </source>
</evidence>
<dbReference type="RefSeq" id="WP_168885376.1">
    <property type="nucleotide sequence ID" value="NZ_JABAIL010000014.1"/>
</dbReference>
<dbReference type="InterPro" id="IPR003591">
    <property type="entry name" value="Leu-rich_rpt_typical-subtyp"/>
</dbReference>
<feature type="domain" description="CUB" evidence="6">
    <location>
        <begin position="28"/>
        <end position="142"/>
    </location>
</feature>
<dbReference type="InterPro" id="IPR026444">
    <property type="entry name" value="Secre_tail"/>
</dbReference>
<dbReference type="InterPro" id="IPR032675">
    <property type="entry name" value="LRR_dom_sf"/>
</dbReference>
<keyword evidence="5" id="KW-0732">Signal</keyword>
<evidence type="ECO:0000256" key="1">
    <source>
        <dbReference type="ARBA" id="ARBA00022614"/>
    </source>
</evidence>
<dbReference type="Pfam" id="PF00560">
    <property type="entry name" value="LRR_1"/>
    <property type="match status" value="2"/>
</dbReference>
<keyword evidence="8" id="KW-1185">Reference proteome</keyword>
<feature type="region of interest" description="Disordered" evidence="4">
    <location>
        <begin position="1062"/>
        <end position="1081"/>
    </location>
</feature>
<dbReference type="SUPFAM" id="SSF52058">
    <property type="entry name" value="L domain-like"/>
    <property type="match status" value="2"/>
</dbReference>
<dbReference type="CDD" id="cd00041">
    <property type="entry name" value="CUB"/>
    <property type="match status" value="1"/>
</dbReference>
<dbReference type="SUPFAM" id="SSF49854">
    <property type="entry name" value="Spermadhesin, CUB domain"/>
    <property type="match status" value="1"/>
</dbReference>
<dbReference type="AlphaFoldDB" id="A0A7X8XYY7"/>
<sequence>MRFTLLLFFVISMIYTSPTMGQGVTYLLGEQNEITDYGYTLKDLGGDENYPMNQDMITTLYPKIEGEKVSITFEYFSLEEEYDYLFIYDGTSESDDLIAELDGTSGENKTFTATNEDGALTLVLSSDEIINYPGFVAHVGSHNFRVQLSSSNSIVVDWPYQANFFDSYEITLSTKEDFSTIVEEVTVNKFTTNVQFENLAEGDYYIAFQYSTDTEINRVKQISIGHNVSDDEYDALTTLYSELKGKIWNDNSNWLKNTDVNTWEGVTVESGKVTGLNLFNQNLSGILPDAITSLTNLKTLNLSSNPQLKGTIPSQIDEIENLEDIDLSYCSFEGDVPTSINELTQLKTLQLEGNVFSTIPIFSVLSLQLDVSHNAIRISGIEDNIDLFSEEEQYNNQSIELTPKIAWNNDFSSFTLSVENIGGANTTYTWYDESNGVVSNSRNFSSDVIDEEYHCIVSNADYNFNVTSSDITVTEAHATAGVSQNEFNALNDIYDALNGEEWVENTNWKSYQLAENWYGVTVENGHVVEINLNENNLNGEIPSSISKLSYLRVLNISHVQIEELTTLNLPKLEQLYVSNSPVKKIETQSKLTSLKSLVAINSKIQSFESFEGLSSLEKLYIQGNLLSSLPSLSPLSQLDTLIIKDNQLTSLIDLDQLSVLSYFDASNNELSDLSFAENLSFEEFDVSSNQLTFSHLDEVYDYMEKDEFNIAHTSQSIDFDINITFNSSNFTLEATDLGGEGTQYLWYLDEEELEITTSNQYTGTEYGTYKVIATNGKYSDSYEVSKSFSDTNSAPSLLSLSNTIIDGIQDELVGVISVEDADELDSHNFSVDNSNFYIDGNLLKVANELNFYEQNSFDIELTVADARGAELTRSYTIDLTPPTVEISINKIDENIEKNTAIGVVGYNKQASLTLVEGTNYFYLDGDSIRLNRVINFEQLTEVELVFEYTTLLQTEEISTIIYINDVNEGITKITYESDQDIFPFEVSNETSFGTFLVIDPDETDSYTVEFTNNDGFFEVSDGKLMAKKNFSADELENYTVKMTFLDKGGLSYNHNVKLQFEEGESDDDGDDNNGGDSGVTSLEDDLTKNILIYPTILTSHQTLSVKGLDVFNGHVSANVYASTGQLIKKFAVIPNQENVELLLPSLNSGIYIIQIGDATTQKTLRFILR</sequence>